<name>A0ABW4VQC2_9BACT</name>
<evidence type="ECO:0000256" key="1">
    <source>
        <dbReference type="SAM" id="SignalP"/>
    </source>
</evidence>
<feature type="signal peptide" evidence="1">
    <location>
        <begin position="1"/>
        <end position="24"/>
    </location>
</feature>
<feature type="domain" description="Thioredoxin" evidence="2">
    <location>
        <begin position="25"/>
        <end position="176"/>
    </location>
</feature>
<dbReference type="Pfam" id="PF00578">
    <property type="entry name" value="AhpC-TSA"/>
    <property type="match status" value="1"/>
</dbReference>
<dbReference type="CDD" id="cd02966">
    <property type="entry name" value="TlpA_like_family"/>
    <property type="match status" value="1"/>
</dbReference>
<dbReference type="InterPro" id="IPR000866">
    <property type="entry name" value="AhpC/TSA"/>
</dbReference>
<organism evidence="3 4">
    <name type="scientific">Belliella marina</name>
    <dbReference type="NCBI Taxonomy" id="1644146"/>
    <lineage>
        <taxon>Bacteria</taxon>
        <taxon>Pseudomonadati</taxon>
        <taxon>Bacteroidota</taxon>
        <taxon>Cytophagia</taxon>
        <taxon>Cytophagales</taxon>
        <taxon>Cyclobacteriaceae</taxon>
        <taxon>Belliella</taxon>
    </lineage>
</organism>
<dbReference type="InterPro" id="IPR050553">
    <property type="entry name" value="Thioredoxin_ResA/DsbE_sf"/>
</dbReference>
<feature type="chain" id="PRO_5047305603" evidence="1">
    <location>
        <begin position="25"/>
        <end position="176"/>
    </location>
</feature>
<protein>
    <submittedName>
        <fullName evidence="3">TlpA family protein disulfide reductase</fullName>
    </submittedName>
</protein>
<dbReference type="InterPro" id="IPR013766">
    <property type="entry name" value="Thioredoxin_domain"/>
</dbReference>
<keyword evidence="1" id="KW-0732">Signal</keyword>
<dbReference type="InterPro" id="IPR036249">
    <property type="entry name" value="Thioredoxin-like_sf"/>
</dbReference>
<dbReference type="RefSeq" id="WP_376886453.1">
    <property type="nucleotide sequence ID" value="NZ_JBHUHR010000032.1"/>
</dbReference>
<dbReference type="PANTHER" id="PTHR42852:SF13">
    <property type="entry name" value="PROTEIN DIPZ"/>
    <property type="match status" value="1"/>
</dbReference>
<gene>
    <name evidence="3" type="ORF">ACFSKL_11845</name>
</gene>
<evidence type="ECO:0000313" key="3">
    <source>
        <dbReference type="EMBL" id="MFD2035488.1"/>
    </source>
</evidence>
<dbReference type="Proteomes" id="UP001597361">
    <property type="component" value="Unassembled WGS sequence"/>
</dbReference>
<dbReference type="PROSITE" id="PS51352">
    <property type="entry name" value="THIOREDOXIN_2"/>
    <property type="match status" value="1"/>
</dbReference>
<proteinExistence type="predicted"/>
<keyword evidence="4" id="KW-1185">Reference proteome</keyword>
<accession>A0ABW4VQC2</accession>
<evidence type="ECO:0000313" key="4">
    <source>
        <dbReference type="Proteomes" id="UP001597361"/>
    </source>
</evidence>
<comment type="caution">
    <text evidence="3">The sequence shown here is derived from an EMBL/GenBank/DDBJ whole genome shotgun (WGS) entry which is preliminary data.</text>
</comment>
<dbReference type="Gene3D" id="3.40.30.10">
    <property type="entry name" value="Glutaredoxin"/>
    <property type="match status" value="1"/>
</dbReference>
<dbReference type="EMBL" id="JBHUHR010000032">
    <property type="protein sequence ID" value="MFD2035488.1"/>
    <property type="molecule type" value="Genomic_DNA"/>
</dbReference>
<dbReference type="SUPFAM" id="SSF52833">
    <property type="entry name" value="Thioredoxin-like"/>
    <property type="match status" value="1"/>
</dbReference>
<evidence type="ECO:0000259" key="2">
    <source>
        <dbReference type="PROSITE" id="PS51352"/>
    </source>
</evidence>
<dbReference type="PANTHER" id="PTHR42852">
    <property type="entry name" value="THIOL:DISULFIDE INTERCHANGE PROTEIN DSBE"/>
    <property type="match status" value="1"/>
</dbReference>
<sequence>MYKKLRKYIGFCMLLGITVAPALAQGDKEKAFPFELKDTLGQVVKLEDFAGKILVMDFWFTGCKGCVQVAKALHDTIMPEFSNDSSVVFISVSLDINFLQWKRSLKSGLYTSDKQVNLFTMGMGSTHPLFKYYRYSGAPQMLLIDKEANLISSSPPMPFPGSPSIHEFISLIKKHL</sequence>
<reference evidence="4" key="1">
    <citation type="journal article" date="2019" name="Int. J. Syst. Evol. Microbiol.">
        <title>The Global Catalogue of Microorganisms (GCM) 10K type strain sequencing project: providing services to taxonomists for standard genome sequencing and annotation.</title>
        <authorList>
            <consortium name="The Broad Institute Genomics Platform"/>
            <consortium name="The Broad Institute Genome Sequencing Center for Infectious Disease"/>
            <person name="Wu L."/>
            <person name="Ma J."/>
        </authorList>
    </citation>
    <scope>NUCLEOTIDE SEQUENCE [LARGE SCALE GENOMIC DNA]</scope>
    <source>
        <strain evidence="4">CGMCC 1.15180</strain>
    </source>
</reference>